<evidence type="ECO:0000313" key="10">
    <source>
        <dbReference type="EMBL" id="POR03552.1"/>
    </source>
</evidence>
<reference evidence="11" key="1">
    <citation type="submission" date="2015-12" db="EMBL/GenBank/DDBJ databases">
        <authorList>
            <person name="Lodha T.D."/>
            <person name="Chintalapati S."/>
            <person name="Chintalapati V.R."/>
            <person name="Sravanthi T."/>
        </authorList>
    </citation>
    <scope>NUCLEOTIDE SEQUENCE [LARGE SCALE GENOMIC DNA]</scope>
    <source>
        <strain evidence="11">JC133</strain>
    </source>
</reference>
<proteinExistence type="inferred from homology"/>
<dbReference type="SUPFAM" id="SSF161098">
    <property type="entry name" value="MetI-like"/>
    <property type="match status" value="1"/>
</dbReference>
<feature type="transmembrane region" description="Helical" evidence="8">
    <location>
        <begin position="114"/>
        <end position="139"/>
    </location>
</feature>
<dbReference type="Pfam" id="PF00528">
    <property type="entry name" value="BPD_transp_1"/>
    <property type="match status" value="1"/>
</dbReference>
<feature type="transmembrane region" description="Helical" evidence="8">
    <location>
        <begin position="82"/>
        <end position="108"/>
    </location>
</feature>
<comment type="similarity">
    <text evidence="8">Belongs to the binding-protein-dependent transport system permease family.</text>
</comment>
<evidence type="ECO:0000259" key="9">
    <source>
        <dbReference type="PROSITE" id="PS50928"/>
    </source>
</evidence>
<keyword evidence="7 8" id="KW-0472">Membrane</keyword>
<comment type="caution">
    <text evidence="10">The sequence shown here is derived from an EMBL/GenBank/DDBJ whole genome shotgun (WGS) entry which is preliminary data.</text>
</comment>
<organism evidence="10 11">
    <name type="scientific">Alkalispirochaeta sphaeroplastigenens</name>
    <dbReference type="NCBI Taxonomy" id="1187066"/>
    <lineage>
        <taxon>Bacteria</taxon>
        <taxon>Pseudomonadati</taxon>
        <taxon>Spirochaetota</taxon>
        <taxon>Spirochaetia</taxon>
        <taxon>Spirochaetales</taxon>
        <taxon>Spirochaetaceae</taxon>
        <taxon>Alkalispirochaeta</taxon>
    </lineage>
</organism>
<dbReference type="PANTHER" id="PTHR43744:SF8">
    <property type="entry name" value="SN-GLYCEROL-3-PHOSPHATE TRANSPORT SYSTEM PERMEASE PROTEIN UGPE"/>
    <property type="match status" value="1"/>
</dbReference>
<evidence type="ECO:0000256" key="3">
    <source>
        <dbReference type="ARBA" id="ARBA00022448"/>
    </source>
</evidence>
<feature type="transmembrane region" description="Helical" evidence="8">
    <location>
        <begin position="20"/>
        <end position="45"/>
    </location>
</feature>
<gene>
    <name evidence="10" type="ORF">AU468_05160</name>
</gene>
<dbReference type="EMBL" id="LPWH01000053">
    <property type="protein sequence ID" value="POR03552.1"/>
    <property type="molecule type" value="Genomic_DNA"/>
</dbReference>
<feature type="transmembrane region" description="Helical" evidence="8">
    <location>
        <begin position="207"/>
        <end position="230"/>
    </location>
</feature>
<dbReference type="PANTHER" id="PTHR43744">
    <property type="entry name" value="ABC TRANSPORTER PERMEASE PROTEIN MG189-RELATED-RELATED"/>
    <property type="match status" value="1"/>
</dbReference>
<sequence>MRTAILPVLLSHRRVRNPLSAAQVVLFLCLCIGFVMIAYPMFWIIMSSLKTSREITTEIWSLPTTPLWRNYVIAWRSGISQYFLNSMIVTISTILGVIVVASLAGYGLSRYRMLWTNLVLIPIMGGMMLNPQVCLIPLYRILTNLGIRNTLLALIVPYIAFRLPMHTLIIRSFFLAIPREIEESALMDGCTGFQIYGHIFVPMSRPILVTSAILTSYYAWNEFMFALIFIDSNRYRTIPAGLMNFRDALQVDYGPLLAGMVISALPIMIFFISVQKYFVRGLLAGSVKG</sequence>
<dbReference type="AlphaFoldDB" id="A0A2S4JVK6"/>
<dbReference type="GO" id="GO:0005886">
    <property type="term" value="C:plasma membrane"/>
    <property type="evidence" value="ECO:0007669"/>
    <property type="project" value="UniProtKB-SubCell"/>
</dbReference>
<comment type="subcellular location">
    <subcellularLocation>
        <location evidence="1 8">Cell membrane</location>
        <topology evidence="1 8">Multi-pass membrane protein</topology>
    </subcellularLocation>
</comment>
<evidence type="ECO:0000256" key="7">
    <source>
        <dbReference type="ARBA" id="ARBA00023136"/>
    </source>
</evidence>
<evidence type="ECO:0000313" key="11">
    <source>
        <dbReference type="Proteomes" id="UP000237350"/>
    </source>
</evidence>
<protein>
    <recommendedName>
        <fullName evidence="2">sn-glycerol-3-phosphate transport system permease protein UgpE</fullName>
    </recommendedName>
</protein>
<keyword evidence="3 8" id="KW-0813">Transport</keyword>
<dbReference type="InterPro" id="IPR035906">
    <property type="entry name" value="MetI-like_sf"/>
</dbReference>
<evidence type="ECO:0000256" key="4">
    <source>
        <dbReference type="ARBA" id="ARBA00022475"/>
    </source>
</evidence>
<dbReference type="InterPro" id="IPR000515">
    <property type="entry name" value="MetI-like"/>
</dbReference>
<dbReference type="OrthoDB" id="187395at2"/>
<keyword evidence="11" id="KW-1185">Reference proteome</keyword>
<evidence type="ECO:0000256" key="2">
    <source>
        <dbReference type="ARBA" id="ARBA00020515"/>
    </source>
</evidence>
<dbReference type="Proteomes" id="UP000237350">
    <property type="component" value="Unassembled WGS sequence"/>
</dbReference>
<feature type="domain" description="ABC transmembrane type-1" evidence="9">
    <location>
        <begin position="83"/>
        <end position="274"/>
    </location>
</feature>
<keyword evidence="6 8" id="KW-1133">Transmembrane helix</keyword>
<evidence type="ECO:0000256" key="6">
    <source>
        <dbReference type="ARBA" id="ARBA00022989"/>
    </source>
</evidence>
<dbReference type="PROSITE" id="PS50928">
    <property type="entry name" value="ABC_TM1"/>
    <property type="match status" value="1"/>
</dbReference>
<keyword evidence="4" id="KW-1003">Cell membrane</keyword>
<feature type="transmembrane region" description="Helical" evidence="8">
    <location>
        <begin position="251"/>
        <end position="272"/>
    </location>
</feature>
<evidence type="ECO:0000256" key="1">
    <source>
        <dbReference type="ARBA" id="ARBA00004651"/>
    </source>
</evidence>
<name>A0A2S4JVK6_9SPIO</name>
<evidence type="ECO:0000256" key="5">
    <source>
        <dbReference type="ARBA" id="ARBA00022692"/>
    </source>
</evidence>
<dbReference type="GO" id="GO:0055085">
    <property type="term" value="P:transmembrane transport"/>
    <property type="evidence" value="ECO:0007669"/>
    <property type="project" value="InterPro"/>
</dbReference>
<accession>A0A2S4JVK6</accession>
<dbReference type="Gene3D" id="1.10.3720.10">
    <property type="entry name" value="MetI-like"/>
    <property type="match status" value="1"/>
</dbReference>
<keyword evidence="5 8" id="KW-0812">Transmembrane</keyword>
<dbReference type="RefSeq" id="WP_018526731.1">
    <property type="nucleotide sequence ID" value="NZ_LPWH01000053.1"/>
</dbReference>
<evidence type="ECO:0000256" key="8">
    <source>
        <dbReference type="RuleBase" id="RU363032"/>
    </source>
</evidence>
<dbReference type="CDD" id="cd06261">
    <property type="entry name" value="TM_PBP2"/>
    <property type="match status" value="1"/>
</dbReference>